<evidence type="ECO:0000313" key="4">
    <source>
        <dbReference type="Proteomes" id="UP001240639"/>
    </source>
</evidence>
<dbReference type="Proteomes" id="UP001240639">
    <property type="component" value="Unassembled WGS sequence"/>
</dbReference>
<dbReference type="EMBL" id="JAVAIM010000001">
    <property type="protein sequence ID" value="MDP4574069.1"/>
    <property type="molecule type" value="Genomic_DNA"/>
</dbReference>
<evidence type="ECO:0000256" key="2">
    <source>
        <dbReference type="SAM" id="SignalP"/>
    </source>
</evidence>
<dbReference type="RefSeq" id="WP_305931518.1">
    <property type="nucleotide sequence ID" value="NZ_JAVAIM010000001.1"/>
</dbReference>
<sequence length="93" mass="9304">MNRLAIASLAAIALAGVTACSEQTQQDAARTADLAEDDAQANLQVAGEAIEEGAIEASDAVSEGAANLRDNLEAGDTEEPGPAPITGGEPARD</sequence>
<proteinExistence type="predicted"/>
<keyword evidence="4" id="KW-1185">Reference proteome</keyword>
<protein>
    <submittedName>
        <fullName evidence="3">Uncharacterized protein</fullName>
    </submittedName>
</protein>
<dbReference type="PROSITE" id="PS51257">
    <property type="entry name" value="PROKAR_LIPOPROTEIN"/>
    <property type="match status" value="1"/>
</dbReference>
<keyword evidence="2" id="KW-0732">Signal</keyword>
<evidence type="ECO:0000313" key="3">
    <source>
        <dbReference type="EMBL" id="MDP4574069.1"/>
    </source>
</evidence>
<feature type="region of interest" description="Disordered" evidence="1">
    <location>
        <begin position="71"/>
        <end position="93"/>
    </location>
</feature>
<organism evidence="3 4">
    <name type="scientific">Qipengyuania profundimaris</name>
    <dbReference type="NCBI Taxonomy" id="3067652"/>
    <lineage>
        <taxon>Bacteria</taxon>
        <taxon>Pseudomonadati</taxon>
        <taxon>Pseudomonadota</taxon>
        <taxon>Alphaproteobacteria</taxon>
        <taxon>Sphingomonadales</taxon>
        <taxon>Erythrobacteraceae</taxon>
        <taxon>Qipengyuania</taxon>
    </lineage>
</organism>
<gene>
    <name evidence="3" type="ORF">Q9K02_02805</name>
</gene>
<accession>A0ABT9HLP9</accession>
<comment type="caution">
    <text evidence="3">The sequence shown here is derived from an EMBL/GenBank/DDBJ whole genome shotgun (WGS) entry which is preliminary data.</text>
</comment>
<feature type="signal peptide" evidence="2">
    <location>
        <begin position="1"/>
        <end position="19"/>
    </location>
</feature>
<name>A0ABT9HLP9_9SPHN</name>
<evidence type="ECO:0000256" key="1">
    <source>
        <dbReference type="SAM" id="MobiDB-lite"/>
    </source>
</evidence>
<reference evidence="3 4" key="1">
    <citation type="submission" date="2023-08" db="EMBL/GenBank/DDBJ databases">
        <title>genomic of G39.</title>
        <authorList>
            <person name="Wang Y."/>
        </authorList>
    </citation>
    <scope>NUCLEOTIDE SEQUENCE [LARGE SCALE GENOMIC DNA]</scope>
    <source>
        <strain evidence="3 4">G39</strain>
    </source>
</reference>
<feature type="chain" id="PRO_5046666595" evidence="2">
    <location>
        <begin position="20"/>
        <end position="93"/>
    </location>
</feature>